<accession>A0A1I7WFM5</accession>
<dbReference type="Proteomes" id="UP000095283">
    <property type="component" value="Unplaced"/>
</dbReference>
<dbReference type="WBParaSite" id="Hba_03725">
    <property type="protein sequence ID" value="Hba_03725"/>
    <property type="gene ID" value="Hba_03725"/>
</dbReference>
<dbReference type="PROSITE" id="PS51019">
    <property type="entry name" value="REELIN"/>
    <property type="match status" value="1"/>
</dbReference>
<dbReference type="PANTHER" id="PTHR11311">
    <property type="entry name" value="SPONDIN"/>
    <property type="match status" value="1"/>
</dbReference>
<evidence type="ECO:0000313" key="4">
    <source>
        <dbReference type="WBParaSite" id="Hba_03725"/>
    </source>
</evidence>
<organism evidence="3 4">
    <name type="scientific">Heterorhabditis bacteriophora</name>
    <name type="common">Entomopathogenic nematode worm</name>
    <dbReference type="NCBI Taxonomy" id="37862"/>
    <lineage>
        <taxon>Eukaryota</taxon>
        <taxon>Metazoa</taxon>
        <taxon>Ecdysozoa</taxon>
        <taxon>Nematoda</taxon>
        <taxon>Chromadorea</taxon>
        <taxon>Rhabditida</taxon>
        <taxon>Rhabditina</taxon>
        <taxon>Rhabditomorpha</taxon>
        <taxon>Strongyloidea</taxon>
        <taxon>Heterorhabditidae</taxon>
        <taxon>Heterorhabditis</taxon>
    </lineage>
</organism>
<evidence type="ECO:0000259" key="2">
    <source>
        <dbReference type="PROSITE" id="PS51019"/>
    </source>
</evidence>
<proteinExistence type="predicted"/>
<feature type="domain" description="Reelin" evidence="2">
    <location>
        <begin position="1"/>
        <end position="116"/>
    </location>
</feature>
<evidence type="ECO:0000256" key="1">
    <source>
        <dbReference type="SAM" id="SignalP"/>
    </source>
</evidence>
<protein>
    <submittedName>
        <fullName evidence="4">Reelin domain-containing protein</fullName>
    </submittedName>
</protein>
<evidence type="ECO:0000313" key="3">
    <source>
        <dbReference type="Proteomes" id="UP000095283"/>
    </source>
</evidence>
<dbReference type="AlphaFoldDB" id="A0A1I7WFM5"/>
<dbReference type="InterPro" id="IPR002861">
    <property type="entry name" value="Reeler_dom"/>
</dbReference>
<feature type="chain" id="PRO_5009310604" evidence="1">
    <location>
        <begin position="17"/>
        <end position="116"/>
    </location>
</feature>
<sequence length="116" mass="13450">MLRIFLLFLLPLIVWPYECTHLSIRGWRTQFIVQTFRGFVLSARFEDEKPAGKFEVTKGRGDARTSPGCREAGVSHSNLRPKTSIHTLWKAPDVRVHIIVLFNKLFYLLLKITAYC</sequence>
<reference evidence="4" key="1">
    <citation type="submission" date="2016-11" db="UniProtKB">
        <authorList>
            <consortium name="WormBaseParasite"/>
        </authorList>
    </citation>
    <scope>IDENTIFICATION</scope>
</reference>
<dbReference type="GO" id="GO:0007155">
    <property type="term" value="P:cell adhesion"/>
    <property type="evidence" value="ECO:0007669"/>
    <property type="project" value="TreeGrafter"/>
</dbReference>
<name>A0A1I7WFM5_HETBA</name>
<dbReference type="InterPro" id="IPR051418">
    <property type="entry name" value="Spondin/Thrombospondin_T1"/>
</dbReference>
<dbReference type="Gene3D" id="2.60.40.4060">
    <property type="entry name" value="Reeler domain"/>
    <property type="match status" value="1"/>
</dbReference>
<keyword evidence="1" id="KW-0732">Signal</keyword>
<dbReference type="Pfam" id="PF02014">
    <property type="entry name" value="Reeler"/>
    <property type="match status" value="1"/>
</dbReference>
<dbReference type="GO" id="GO:0031012">
    <property type="term" value="C:extracellular matrix"/>
    <property type="evidence" value="ECO:0007669"/>
    <property type="project" value="TreeGrafter"/>
</dbReference>
<dbReference type="PANTHER" id="PTHR11311:SF16">
    <property type="entry name" value="SPONDIN-1"/>
    <property type="match status" value="1"/>
</dbReference>
<keyword evidence="3" id="KW-1185">Reference proteome</keyword>
<feature type="signal peptide" evidence="1">
    <location>
        <begin position="1"/>
        <end position="16"/>
    </location>
</feature>
<dbReference type="InterPro" id="IPR042307">
    <property type="entry name" value="Reeler_sf"/>
</dbReference>